<reference evidence="1" key="1">
    <citation type="submission" date="2019-02" db="EMBL/GenBank/DDBJ databases">
        <authorList>
            <consortium name="Genoscope - CEA"/>
            <person name="William W."/>
        </authorList>
    </citation>
    <scope>NUCLEOTIDE SEQUENCE [LARGE SCALE GENOMIC DNA]</scope>
    <source>
        <strain evidence="1">YSy11</strain>
    </source>
</reference>
<organism evidence="1">
    <name type="scientific">Pseudomonas marincola</name>
    <dbReference type="NCBI Taxonomy" id="437900"/>
    <lineage>
        <taxon>Bacteria</taxon>
        <taxon>Pseudomonadati</taxon>
        <taxon>Pseudomonadota</taxon>
        <taxon>Gammaproteobacteria</taxon>
        <taxon>Pseudomonadales</taxon>
        <taxon>Pseudomonadaceae</taxon>
        <taxon>Pseudomonas</taxon>
    </lineage>
</organism>
<gene>
    <name evidence="1" type="ORF">PMYSY11_1388</name>
</gene>
<protein>
    <submittedName>
        <fullName evidence="1">Uncharacterized protein</fullName>
    </submittedName>
</protein>
<proteinExistence type="predicted"/>
<accession>A0A653E181</accession>
<dbReference type="AlphaFoldDB" id="A0A653E181"/>
<dbReference type="EMBL" id="LR215729">
    <property type="protein sequence ID" value="VEV96435.1"/>
    <property type="molecule type" value="Genomic_DNA"/>
</dbReference>
<evidence type="ECO:0000313" key="1">
    <source>
        <dbReference type="EMBL" id="VEV96435.1"/>
    </source>
</evidence>
<sequence length="41" mass="4546">MWQNVDKLAASGSVGENLLILSSINQNFDATLVHRQTVIVY</sequence>
<name>A0A653E181_9PSED</name>